<protein>
    <recommendedName>
        <fullName evidence="2">HNH nuclease domain-containing protein</fullName>
    </recommendedName>
</protein>
<proteinExistence type="predicted"/>
<reference evidence="3" key="1">
    <citation type="journal article" date="2023" name="Mol. Phylogenet. Evol.">
        <title>Genome-scale phylogeny and comparative genomics of the fungal order Sordariales.</title>
        <authorList>
            <person name="Hensen N."/>
            <person name="Bonometti L."/>
            <person name="Westerberg I."/>
            <person name="Brannstrom I.O."/>
            <person name="Guillou S."/>
            <person name="Cros-Aarteil S."/>
            <person name="Calhoun S."/>
            <person name="Haridas S."/>
            <person name="Kuo A."/>
            <person name="Mondo S."/>
            <person name="Pangilinan J."/>
            <person name="Riley R."/>
            <person name="LaButti K."/>
            <person name="Andreopoulos B."/>
            <person name="Lipzen A."/>
            <person name="Chen C."/>
            <person name="Yan M."/>
            <person name="Daum C."/>
            <person name="Ng V."/>
            <person name="Clum A."/>
            <person name="Steindorff A."/>
            <person name="Ohm R.A."/>
            <person name="Martin F."/>
            <person name="Silar P."/>
            <person name="Natvig D.O."/>
            <person name="Lalanne C."/>
            <person name="Gautier V."/>
            <person name="Ament-Velasquez S.L."/>
            <person name="Kruys A."/>
            <person name="Hutchinson M.I."/>
            <person name="Powell A.J."/>
            <person name="Barry K."/>
            <person name="Miller A.N."/>
            <person name="Grigoriev I.V."/>
            <person name="Debuchy R."/>
            <person name="Gladieux P."/>
            <person name="Hiltunen Thoren M."/>
            <person name="Johannesson H."/>
        </authorList>
    </citation>
    <scope>NUCLEOTIDE SEQUENCE</scope>
    <source>
        <strain evidence="3">CBS 118394</strain>
    </source>
</reference>
<reference evidence="3" key="2">
    <citation type="submission" date="2023-06" db="EMBL/GenBank/DDBJ databases">
        <authorList>
            <consortium name="Lawrence Berkeley National Laboratory"/>
            <person name="Haridas S."/>
            <person name="Hensen N."/>
            <person name="Bonometti L."/>
            <person name="Westerberg I."/>
            <person name="Brannstrom I.O."/>
            <person name="Guillou S."/>
            <person name="Cros-Aarteil S."/>
            <person name="Calhoun S."/>
            <person name="Kuo A."/>
            <person name="Mondo S."/>
            <person name="Pangilinan J."/>
            <person name="Riley R."/>
            <person name="Labutti K."/>
            <person name="Andreopoulos B."/>
            <person name="Lipzen A."/>
            <person name="Chen C."/>
            <person name="Yanf M."/>
            <person name="Daum C."/>
            <person name="Ng V."/>
            <person name="Clum A."/>
            <person name="Steindorff A."/>
            <person name="Ohm R."/>
            <person name="Martin F."/>
            <person name="Silar P."/>
            <person name="Natvig D."/>
            <person name="Lalanne C."/>
            <person name="Gautier V."/>
            <person name="Ament-Velasquez S.L."/>
            <person name="Kruys A."/>
            <person name="Hutchinson M.I."/>
            <person name="Powell A.J."/>
            <person name="Barry K."/>
            <person name="Miller A.N."/>
            <person name="Grigoriev I.V."/>
            <person name="Debuchy R."/>
            <person name="Gladieux P."/>
            <person name="Thoren M.H."/>
            <person name="Johannesson H."/>
        </authorList>
    </citation>
    <scope>NUCLEOTIDE SEQUENCE</scope>
    <source>
        <strain evidence="3">CBS 118394</strain>
    </source>
</reference>
<evidence type="ECO:0000256" key="1">
    <source>
        <dbReference type="SAM" id="MobiDB-lite"/>
    </source>
</evidence>
<organism evidence="3 4">
    <name type="scientific">Apodospora peruviana</name>
    <dbReference type="NCBI Taxonomy" id="516989"/>
    <lineage>
        <taxon>Eukaryota</taxon>
        <taxon>Fungi</taxon>
        <taxon>Dikarya</taxon>
        <taxon>Ascomycota</taxon>
        <taxon>Pezizomycotina</taxon>
        <taxon>Sordariomycetes</taxon>
        <taxon>Sordariomycetidae</taxon>
        <taxon>Sordariales</taxon>
        <taxon>Lasiosphaeriaceae</taxon>
        <taxon>Apodospora</taxon>
    </lineage>
</organism>
<comment type="caution">
    <text evidence="3">The sequence shown here is derived from an EMBL/GenBank/DDBJ whole genome shotgun (WGS) entry which is preliminary data.</text>
</comment>
<feature type="region of interest" description="Disordered" evidence="1">
    <location>
        <begin position="1"/>
        <end position="20"/>
    </location>
</feature>
<sequence>MSSAPAISGASRKRGAEEVDVQHRLYKHSNARIYRHENELRANGSLGCPILETGRLPSPSEEQSQLRNDLIEAYKAASKTHDDENPSSIVAIYDTATGHYYREDNTTRSIITAAAHLVPYTLNPKYFDDLIDRFSMNAEESGLKTFRNGLLLHTKVKQVLDDGAIAIVPDLPEDDDQNLFPTPKDMGEWEKIEPKVYRWKVIDRDTQTLDESIYLESDDDPTTQTQTQITIRELDKRPLFFKSDQRPYVGFVYFLFQLAQVKLWWWRYYRAGDHPTITLRLSWLGMGFWGDHDD</sequence>
<gene>
    <name evidence="3" type="ORF">B0H66DRAFT_165282</name>
</gene>
<accession>A0AAE0IKH4</accession>
<dbReference type="InterPro" id="IPR003615">
    <property type="entry name" value="HNH_nuc"/>
</dbReference>
<dbReference type="AlphaFoldDB" id="A0AAE0IKH4"/>
<evidence type="ECO:0000313" key="3">
    <source>
        <dbReference type="EMBL" id="KAK3326573.1"/>
    </source>
</evidence>
<dbReference type="Pfam" id="PF13391">
    <property type="entry name" value="HNH_2"/>
    <property type="match status" value="1"/>
</dbReference>
<evidence type="ECO:0000259" key="2">
    <source>
        <dbReference type="Pfam" id="PF13391"/>
    </source>
</evidence>
<dbReference type="EMBL" id="JAUEDM010000002">
    <property type="protein sequence ID" value="KAK3326573.1"/>
    <property type="molecule type" value="Genomic_DNA"/>
</dbReference>
<evidence type="ECO:0000313" key="4">
    <source>
        <dbReference type="Proteomes" id="UP001283341"/>
    </source>
</evidence>
<name>A0AAE0IKH4_9PEZI</name>
<dbReference type="Proteomes" id="UP001283341">
    <property type="component" value="Unassembled WGS sequence"/>
</dbReference>
<keyword evidence="4" id="KW-1185">Reference proteome</keyword>
<feature type="domain" description="HNH nuclease" evidence="2">
    <location>
        <begin position="111"/>
        <end position="168"/>
    </location>
</feature>